<dbReference type="Gene3D" id="2.30.110.10">
    <property type="entry name" value="Electron Transport, Fmn-binding Protein, Chain A"/>
    <property type="match status" value="1"/>
</dbReference>
<comment type="caution">
    <text evidence="1">The sequence shown here is derived from an EMBL/GenBank/DDBJ whole genome shotgun (WGS) entry which is preliminary data.</text>
</comment>
<name>A0A939DEX8_9GAMM</name>
<gene>
    <name evidence="1" type="ORF">JYP50_09740</name>
</gene>
<accession>A0A939DEX8</accession>
<keyword evidence="2" id="KW-1185">Reference proteome</keyword>
<dbReference type="AlphaFoldDB" id="A0A939DEX8"/>
<protein>
    <submittedName>
        <fullName evidence="1">FMN-binding negative transcriptional regulator</fullName>
    </submittedName>
</protein>
<evidence type="ECO:0000313" key="1">
    <source>
        <dbReference type="EMBL" id="MBN7796873.1"/>
    </source>
</evidence>
<sequence length="245" mass="26516">MGSDSPRPGHYLSRSLRDEGEALFVPGHFQFRDEAQMLSLVAAYPLAQLFTAEQGRHRVTASPMVALPQRDARGALQFIGHMAGRNPQVSAIQAGARATAVFSGPGAYVSPQWFRVTHTAPTWNYRAVQAHGQLEAITDPEGVREVLRRTIDHVELGAHPDPGATRWTLDDLPRERADFLLDKVTAFRLVITHLEGVNRLNQDKHLDDILGIMAALSESPQPQGAAVAGAMAAELAGALPLPVSA</sequence>
<dbReference type="PANTHER" id="PTHR35802">
    <property type="entry name" value="PROTEASE SYNTHASE AND SPORULATION PROTEIN PAI 2"/>
    <property type="match status" value="1"/>
</dbReference>
<dbReference type="PIRSF" id="PIRSF010372">
    <property type="entry name" value="PaiB"/>
    <property type="match status" value="1"/>
</dbReference>
<evidence type="ECO:0000313" key="2">
    <source>
        <dbReference type="Proteomes" id="UP000664303"/>
    </source>
</evidence>
<dbReference type="SUPFAM" id="SSF50475">
    <property type="entry name" value="FMN-binding split barrel"/>
    <property type="match status" value="1"/>
</dbReference>
<proteinExistence type="predicted"/>
<dbReference type="EMBL" id="JAFKCZ010000006">
    <property type="protein sequence ID" value="MBN7796873.1"/>
    <property type="molecule type" value="Genomic_DNA"/>
</dbReference>
<dbReference type="PANTHER" id="PTHR35802:SF1">
    <property type="entry name" value="PROTEASE SYNTHASE AND SPORULATION PROTEIN PAI 2"/>
    <property type="match status" value="1"/>
</dbReference>
<organism evidence="1 2">
    <name type="scientific">Parahaliea mediterranea</name>
    <dbReference type="NCBI Taxonomy" id="651086"/>
    <lineage>
        <taxon>Bacteria</taxon>
        <taxon>Pseudomonadati</taxon>
        <taxon>Pseudomonadota</taxon>
        <taxon>Gammaproteobacteria</taxon>
        <taxon>Cellvibrionales</taxon>
        <taxon>Halieaceae</taxon>
        <taxon>Parahaliea</taxon>
    </lineage>
</organism>
<dbReference type="InterPro" id="IPR007396">
    <property type="entry name" value="TR_PAI2-type"/>
</dbReference>
<dbReference type="Proteomes" id="UP000664303">
    <property type="component" value="Unassembled WGS sequence"/>
</dbReference>
<dbReference type="RefSeq" id="WP_206560314.1">
    <property type="nucleotide sequence ID" value="NZ_JAFKCZ010000006.1"/>
</dbReference>
<dbReference type="Pfam" id="PF04299">
    <property type="entry name" value="FMN_bind_2"/>
    <property type="match status" value="1"/>
</dbReference>
<dbReference type="InterPro" id="IPR012349">
    <property type="entry name" value="Split_barrel_FMN-bd"/>
</dbReference>
<reference evidence="1" key="1">
    <citation type="submission" date="2021-02" db="EMBL/GenBank/DDBJ databases">
        <title>PHA producing bacteria isolated from coastal sediment in Guangdong, Shenzhen.</title>
        <authorList>
            <person name="Zheng W."/>
            <person name="Yu S."/>
            <person name="Huang Y."/>
        </authorList>
    </citation>
    <scope>NUCLEOTIDE SEQUENCE</scope>
    <source>
        <strain evidence="1">TN14-10</strain>
    </source>
</reference>